<dbReference type="InterPro" id="IPR036291">
    <property type="entry name" value="NAD(P)-bd_dom_sf"/>
</dbReference>
<feature type="compositionally biased region" description="Basic residues" evidence="6">
    <location>
        <begin position="167"/>
        <end position="179"/>
    </location>
</feature>
<dbReference type="EMBL" id="JAUSYP010000001">
    <property type="protein sequence ID" value="MDQ0745884.1"/>
    <property type="molecule type" value="Genomic_DNA"/>
</dbReference>
<evidence type="ECO:0000259" key="8">
    <source>
        <dbReference type="Pfam" id="PF13460"/>
    </source>
</evidence>
<feature type="domain" description="NADH:flavin oxidoreductase/NADH oxidase N-terminal" evidence="7">
    <location>
        <begin position="209"/>
        <end position="552"/>
    </location>
</feature>
<accession>A0ABU0QES3</accession>
<evidence type="ECO:0000256" key="3">
    <source>
        <dbReference type="ARBA" id="ARBA00022643"/>
    </source>
</evidence>
<dbReference type="InterPro" id="IPR016040">
    <property type="entry name" value="NAD(P)-bd_dom"/>
</dbReference>
<keyword evidence="10" id="KW-1185">Reference proteome</keyword>
<dbReference type="InterPro" id="IPR044152">
    <property type="entry name" value="YqjM-like"/>
</dbReference>
<organism evidence="9 10">
    <name type="scientific">Streptomyces africanus</name>
    <dbReference type="NCBI Taxonomy" id="231024"/>
    <lineage>
        <taxon>Bacteria</taxon>
        <taxon>Bacillati</taxon>
        <taxon>Actinomycetota</taxon>
        <taxon>Actinomycetes</taxon>
        <taxon>Kitasatosporales</taxon>
        <taxon>Streptomycetaceae</taxon>
        <taxon>Streptomyces</taxon>
    </lineage>
</organism>
<feature type="compositionally biased region" description="Low complexity" evidence="6">
    <location>
        <begin position="157"/>
        <end position="166"/>
    </location>
</feature>
<dbReference type="SUPFAM" id="SSF51735">
    <property type="entry name" value="NAD(P)-binding Rossmann-fold domains"/>
    <property type="match status" value="1"/>
</dbReference>
<keyword evidence="4" id="KW-0521">NADP</keyword>
<dbReference type="Gene3D" id="3.20.20.70">
    <property type="entry name" value="Aldolase class I"/>
    <property type="match status" value="1"/>
</dbReference>
<evidence type="ECO:0000313" key="10">
    <source>
        <dbReference type="Proteomes" id="UP001232755"/>
    </source>
</evidence>
<keyword evidence="5" id="KW-0560">Oxidoreductase</keyword>
<dbReference type="Gene3D" id="3.40.50.720">
    <property type="entry name" value="NAD(P)-binding Rossmann-like Domain"/>
    <property type="match status" value="1"/>
</dbReference>
<dbReference type="Pfam" id="PF13460">
    <property type="entry name" value="NAD_binding_10"/>
    <property type="match status" value="1"/>
</dbReference>
<keyword evidence="2" id="KW-0285">Flavoprotein</keyword>
<feature type="region of interest" description="Disordered" evidence="6">
    <location>
        <begin position="109"/>
        <end position="144"/>
    </location>
</feature>
<evidence type="ECO:0000256" key="2">
    <source>
        <dbReference type="ARBA" id="ARBA00022630"/>
    </source>
</evidence>
<evidence type="ECO:0000256" key="6">
    <source>
        <dbReference type="SAM" id="MobiDB-lite"/>
    </source>
</evidence>
<proteinExistence type="predicted"/>
<dbReference type="InterPro" id="IPR001155">
    <property type="entry name" value="OxRdtase_FMN_N"/>
</dbReference>
<feature type="compositionally biased region" description="Low complexity" evidence="6">
    <location>
        <begin position="123"/>
        <end position="133"/>
    </location>
</feature>
<evidence type="ECO:0000256" key="4">
    <source>
        <dbReference type="ARBA" id="ARBA00022857"/>
    </source>
</evidence>
<evidence type="ECO:0000256" key="5">
    <source>
        <dbReference type="ARBA" id="ARBA00023002"/>
    </source>
</evidence>
<dbReference type="CDD" id="cd02932">
    <property type="entry name" value="OYE_YqiM_FMN"/>
    <property type="match status" value="1"/>
</dbReference>
<dbReference type="PANTHER" id="PTHR43303">
    <property type="entry name" value="NADPH DEHYDROGENASE C23G7.10C-RELATED"/>
    <property type="match status" value="1"/>
</dbReference>
<feature type="domain" description="NAD(P)-binding" evidence="8">
    <location>
        <begin position="5"/>
        <end position="117"/>
    </location>
</feature>
<feature type="region of interest" description="Disordered" evidence="6">
    <location>
        <begin position="156"/>
        <end position="201"/>
    </location>
</feature>
<keyword evidence="3" id="KW-0288">FMN</keyword>
<dbReference type="Pfam" id="PF00724">
    <property type="entry name" value="Oxidored_FMN"/>
    <property type="match status" value="1"/>
</dbReference>
<gene>
    <name evidence="9" type="ORF">QF034_000115</name>
</gene>
<feature type="compositionally biased region" description="Polar residues" evidence="6">
    <location>
        <begin position="183"/>
        <end position="193"/>
    </location>
</feature>
<name>A0ABU0QES3_9ACTN</name>
<evidence type="ECO:0000256" key="1">
    <source>
        <dbReference type="ARBA" id="ARBA00001917"/>
    </source>
</evidence>
<comment type="cofactor">
    <cofactor evidence="1">
        <name>FMN</name>
        <dbReference type="ChEBI" id="CHEBI:58210"/>
    </cofactor>
</comment>
<feature type="compositionally biased region" description="Polar residues" evidence="6">
    <location>
        <begin position="109"/>
        <end position="118"/>
    </location>
</feature>
<dbReference type="PANTHER" id="PTHR43303:SF4">
    <property type="entry name" value="NADPH DEHYDROGENASE C23G7.10C-RELATED"/>
    <property type="match status" value="1"/>
</dbReference>
<evidence type="ECO:0000259" key="7">
    <source>
        <dbReference type="Pfam" id="PF00724"/>
    </source>
</evidence>
<reference evidence="9 10" key="1">
    <citation type="submission" date="2023-07" db="EMBL/GenBank/DDBJ databases">
        <title>Comparative genomics of wheat-associated soil bacteria to identify genetic determinants of phenazine resistance.</title>
        <authorList>
            <person name="Mouncey N."/>
        </authorList>
    </citation>
    <scope>NUCLEOTIDE SEQUENCE [LARGE SCALE GENOMIC DNA]</scope>
    <source>
        <strain evidence="9 10">B3I12</strain>
    </source>
</reference>
<protein>
    <submittedName>
        <fullName evidence="9">2,4-dienoyl-CoA reductase-like NADH-dependent reductase (Old Yellow Enzyme family)</fullName>
    </submittedName>
</protein>
<dbReference type="SUPFAM" id="SSF51395">
    <property type="entry name" value="FMN-linked oxidoreductases"/>
    <property type="match status" value="1"/>
</dbReference>
<dbReference type="Proteomes" id="UP001232755">
    <property type="component" value="Unassembled WGS sequence"/>
</dbReference>
<sequence length="574" mass="61507">MEEAGAQARPVDLEKATGDEVARHLTGADTVVFADGAGPGSSVGRKDSVDRGAAILLADAAETARVGRYLLLSAMGADLRAVESLDPVFRTYLRAKLAAENAIRSRTALQTTIVRSTTPPEPAGSRSPSRPARAPSPGPMSPPSCWRCSTNRFWTAGPSRSSGAPPHRGRRGSPRRPLNRRSASQLISPSTALSRPAMPHLKGNTVSTLFTPLKLRFLQIPNRVWMSPMCMYSAAPTGPETGAPTDFHLAHLASRAAGGAGLVMAEATGVRPDGRISPWDLGLWNDHQQEAFSRITAAIKAHGAVPAIQLAHAGRKASVDKPWLSDRCVPESEGGWQTVAPSAVAYDSLPAPHELTVAEIRQLVADFADSARRALAAGFEVAEVHGAHGYLINSFLSPASNHRTDAYGGSFENRIRFALEVVDAVRAVWPAELPVFFRTSATDWLTENPEDKREGWTGEDTVRLAKELTAHGVDLLDVSTGGMVRDAKIVAGPSYQVPFAAQARQATGIPTAAVGIITDPHQAEEIITSGQADAVLLGRELLRDPYWPQHAALALGAEPRWPDQYAYVVKRRKH</sequence>
<dbReference type="InterPro" id="IPR013785">
    <property type="entry name" value="Aldolase_TIM"/>
</dbReference>
<comment type="caution">
    <text evidence="9">The sequence shown here is derived from an EMBL/GenBank/DDBJ whole genome shotgun (WGS) entry which is preliminary data.</text>
</comment>
<evidence type="ECO:0000313" key="9">
    <source>
        <dbReference type="EMBL" id="MDQ0745884.1"/>
    </source>
</evidence>